<keyword evidence="3 7" id="KW-1133">Transmembrane helix</keyword>
<evidence type="ECO:0000256" key="1">
    <source>
        <dbReference type="ARBA" id="ARBA00004141"/>
    </source>
</evidence>
<accession>A0AAD2HM27</accession>
<keyword evidence="4 5" id="KW-0472">Membrane</keyword>
<dbReference type="GO" id="GO:0005783">
    <property type="term" value="C:endoplasmic reticulum"/>
    <property type="evidence" value="ECO:0007669"/>
    <property type="project" value="TreeGrafter"/>
</dbReference>
<evidence type="ECO:0000259" key="8">
    <source>
        <dbReference type="PROSITE" id="PS50922"/>
    </source>
</evidence>
<dbReference type="Proteomes" id="UP001295794">
    <property type="component" value="Unassembled WGS sequence"/>
</dbReference>
<organism evidence="9 10">
    <name type="scientific">Mycena citricolor</name>
    <dbReference type="NCBI Taxonomy" id="2018698"/>
    <lineage>
        <taxon>Eukaryota</taxon>
        <taxon>Fungi</taxon>
        <taxon>Dikarya</taxon>
        <taxon>Basidiomycota</taxon>
        <taxon>Agaricomycotina</taxon>
        <taxon>Agaricomycetes</taxon>
        <taxon>Agaricomycetidae</taxon>
        <taxon>Agaricales</taxon>
        <taxon>Marasmiineae</taxon>
        <taxon>Mycenaceae</taxon>
        <taxon>Mycena</taxon>
    </lineage>
</organism>
<dbReference type="GO" id="GO:0016020">
    <property type="term" value="C:membrane"/>
    <property type="evidence" value="ECO:0007669"/>
    <property type="project" value="UniProtKB-SubCell"/>
</dbReference>
<feature type="transmembrane region" description="Helical" evidence="7">
    <location>
        <begin position="214"/>
        <end position="236"/>
    </location>
</feature>
<dbReference type="SMART" id="SM00724">
    <property type="entry name" value="TLC"/>
    <property type="match status" value="1"/>
</dbReference>
<evidence type="ECO:0000313" key="9">
    <source>
        <dbReference type="EMBL" id="CAK5277323.1"/>
    </source>
</evidence>
<keyword evidence="10" id="KW-1185">Reference proteome</keyword>
<dbReference type="GO" id="GO:0055088">
    <property type="term" value="P:lipid homeostasis"/>
    <property type="evidence" value="ECO:0007669"/>
    <property type="project" value="TreeGrafter"/>
</dbReference>
<dbReference type="Pfam" id="PF03798">
    <property type="entry name" value="TRAM_LAG1_CLN8"/>
    <property type="match status" value="1"/>
</dbReference>
<feature type="transmembrane region" description="Helical" evidence="7">
    <location>
        <begin position="20"/>
        <end position="43"/>
    </location>
</feature>
<dbReference type="InterPro" id="IPR006634">
    <property type="entry name" value="TLC-dom"/>
</dbReference>
<dbReference type="PANTHER" id="PTHR13439:SF0">
    <property type="entry name" value="TOPOISOMERASE I DAMAGE AFFECTED PROTEIN 4"/>
    <property type="match status" value="1"/>
</dbReference>
<evidence type="ECO:0000256" key="5">
    <source>
        <dbReference type="PROSITE-ProRule" id="PRU00205"/>
    </source>
</evidence>
<feature type="transmembrane region" description="Helical" evidence="7">
    <location>
        <begin position="177"/>
        <end position="194"/>
    </location>
</feature>
<dbReference type="InterPro" id="IPR050846">
    <property type="entry name" value="TLCD"/>
</dbReference>
<keyword evidence="2 5" id="KW-0812">Transmembrane</keyword>
<gene>
    <name evidence="9" type="ORF">MYCIT1_LOCUS26264</name>
</gene>
<dbReference type="PROSITE" id="PS50922">
    <property type="entry name" value="TLC"/>
    <property type="match status" value="1"/>
</dbReference>
<reference evidence="9" key="1">
    <citation type="submission" date="2023-11" db="EMBL/GenBank/DDBJ databases">
        <authorList>
            <person name="De Vega J J."/>
            <person name="De Vega J J."/>
        </authorList>
    </citation>
    <scope>NUCLEOTIDE SEQUENCE</scope>
</reference>
<evidence type="ECO:0000256" key="6">
    <source>
        <dbReference type="SAM" id="MobiDB-lite"/>
    </source>
</evidence>
<name>A0AAD2HM27_9AGAR</name>
<sequence length="271" mass="30906">MDFFDLDRTFPKLRPHLPVFLASYALFNVIHLFLVPLIGNLLFPAQWNKMNRRARNNWAIHVCSQAHALIIVPLALRRLQLPELDANRAFGWNEQSGTLQAIAVAYFLWDAIDAIYNFESVGFVLHGVACTAIYLCAFKPFLAYYAARCLLWETSTIFLNNHWALDKMNRTGGTMQLLNGVFLISSFFLVRLMYGGYTSYHFFVTLHRYRDQIPLAGAIAIGSGNILLQGLNWFWFTKMISSLRKRFEPEKAANGSANGRSHGATNGFKRD</sequence>
<dbReference type="EMBL" id="CAVNYO010000419">
    <property type="protein sequence ID" value="CAK5277323.1"/>
    <property type="molecule type" value="Genomic_DNA"/>
</dbReference>
<protein>
    <recommendedName>
        <fullName evidence="8">TLC domain-containing protein</fullName>
    </recommendedName>
</protein>
<comment type="caution">
    <text evidence="9">The sequence shown here is derived from an EMBL/GenBank/DDBJ whole genome shotgun (WGS) entry which is preliminary data.</text>
</comment>
<dbReference type="AlphaFoldDB" id="A0AAD2HM27"/>
<evidence type="ECO:0000256" key="2">
    <source>
        <dbReference type="ARBA" id="ARBA00022692"/>
    </source>
</evidence>
<comment type="subcellular location">
    <subcellularLocation>
        <location evidence="1">Membrane</location>
        <topology evidence="1">Multi-pass membrane protein</topology>
    </subcellularLocation>
</comment>
<evidence type="ECO:0000256" key="3">
    <source>
        <dbReference type="ARBA" id="ARBA00022989"/>
    </source>
</evidence>
<evidence type="ECO:0000256" key="4">
    <source>
        <dbReference type="ARBA" id="ARBA00023136"/>
    </source>
</evidence>
<dbReference type="PANTHER" id="PTHR13439">
    <property type="entry name" value="CT120 PROTEIN"/>
    <property type="match status" value="1"/>
</dbReference>
<feature type="domain" description="TLC" evidence="8">
    <location>
        <begin position="53"/>
        <end position="248"/>
    </location>
</feature>
<feature type="region of interest" description="Disordered" evidence="6">
    <location>
        <begin position="251"/>
        <end position="271"/>
    </location>
</feature>
<proteinExistence type="predicted"/>
<evidence type="ECO:0000256" key="7">
    <source>
        <dbReference type="SAM" id="Phobius"/>
    </source>
</evidence>
<evidence type="ECO:0000313" key="10">
    <source>
        <dbReference type="Proteomes" id="UP001295794"/>
    </source>
</evidence>